<protein>
    <submittedName>
        <fullName evidence="6">Zinc ABC transporter ATP-binding protein AztA</fullName>
    </submittedName>
</protein>
<dbReference type="InterPro" id="IPR047748">
    <property type="entry name" value="AztA-like"/>
</dbReference>
<accession>A0AAU7QWR3</accession>
<dbReference type="GO" id="GO:0005524">
    <property type="term" value="F:ATP binding"/>
    <property type="evidence" value="ECO:0007669"/>
    <property type="project" value="UniProtKB-KW"/>
</dbReference>
<evidence type="ECO:0000313" key="6">
    <source>
        <dbReference type="EMBL" id="XBT79981.1"/>
    </source>
</evidence>
<gene>
    <name evidence="6" type="primary">aztA</name>
    <name evidence="6" type="ORF">ABIH81_20250</name>
</gene>
<dbReference type="InterPro" id="IPR027417">
    <property type="entry name" value="P-loop_NTPase"/>
</dbReference>
<evidence type="ECO:0000256" key="3">
    <source>
        <dbReference type="ARBA" id="ARBA00022741"/>
    </source>
</evidence>
<evidence type="ECO:0000259" key="5">
    <source>
        <dbReference type="PROSITE" id="PS50893"/>
    </source>
</evidence>
<keyword evidence="2" id="KW-0813">Transport</keyword>
<dbReference type="InterPro" id="IPR003439">
    <property type="entry name" value="ABC_transporter-like_ATP-bd"/>
</dbReference>
<dbReference type="RefSeq" id="WP_349876470.1">
    <property type="nucleotide sequence ID" value="NZ_CP157974.1"/>
</dbReference>
<dbReference type="GO" id="GO:0016887">
    <property type="term" value="F:ATP hydrolysis activity"/>
    <property type="evidence" value="ECO:0007669"/>
    <property type="project" value="InterPro"/>
</dbReference>
<sequence length="237" mass="25399">MDTEILTVDNMGFRYAGTPVLRGISLRVEAASTVAVTGANGSGKSTLLHLLAGVEEPAEGSIRRRTGCRLALLPQRTSGIDALPLTVAECVRIGRFRPRRRLNRDDRAAVSTIMERLDLAHLARRRLRELSGGQRQRTLVAQALVQVADVYVLDEPTVALDATSRRHVHDLLAERVRAGAAVVYASHDAADATLADRTVRLAGVQGCTVTDAAGERGGNGTTVVRPVTRAPRLRTGG</sequence>
<dbReference type="InterPro" id="IPR050153">
    <property type="entry name" value="Metal_Ion_Import_ABC"/>
</dbReference>
<evidence type="ECO:0000256" key="4">
    <source>
        <dbReference type="ARBA" id="ARBA00022840"/>
    </source>
</evidence>
<dbReference type="AlphaFoldDB" id="A0AAU7QWR3"/>
<dbReference type="PROSITE" id="PS50893">
    <property type="entry name" value="ABC_TRANSPORTER_2"/>
    <property type="match status" value="1"/>
</dbReference>
<dbReference type="InterPro" id="IPR003593">
    <property type="entry name" value="AAA+_ATPase"/>
</dbReference>
<feature type="domain" description="ABC transporter" evidence="5">
    <location>
        <begin position="6"/>
        <end position="228"/>
    </location>
</feature>
<dbReference type="PANTHER" id="PTHR42734:SF5">
    <property type="entry name" value="IRON TRANSPORT SYSTEM ATP-BINDING PROTEIN HI_0361-RELATED"/>
    <property type="match status" value="1"/>
</dbReference>
<dbReference type="Pfam" id="PF00005">
    <property type="entry name" value="ABC_tran"/>
    <property type="match status" value="1"/>
</dbReference>
<dbReference type="SUPFAM" id="SSF52540">
    <property type="entry name" value="P-loop containing nucleoside triphosphate hydrolases"/>
    <property type="match status" value="1"/>
</dbReference>
<evidence type="ECO:0000256" key="2">
    <source>
        <dbReference type="ARBA" id="ARBA00022448"/>
    </source>
</evidence>
<comment type="similarity">
    <text evidence="1">Belongs to the ABC transporter superfamily.</text>
</comment>
<evidence type="ECO:0000256" key="1">
    <source>
        <dbReference type="ARBA" id="ARBA00005417"/>
    </source>
</evidence>
<reference evidence="6" key="1">
    <citation type="submission" date="2024-06" db="EMBL/GenBank/DDBJ databases">
        <title>Micromonospora sp. strain HUAS YX12 genome sequences.</title>
        <authorList>
            <person name="Mo P."/>
        </authorList>
    </citation>
    <scope>NUCLEOTIDE SEQUENCE</scope>
    <source>
        <strain evidence="6">HUAS YX12</strain>
    </source>
</reference>
<dbReference type="Gene3D" id="3.40.50.300">
    <property type="entry name" value="P-loop containing nucleotide triphosphate hydrolases"/>
    <property type="match status" value="1"/>
</dbReference>
<name>A0AAU7QWR3_9ACTN</name>
<dbReference type="PANTHER" id="PTHR42734">
    <property type="entry name" value="METAL TRANSPORT SYSTEM ATP-BINDING PROTEIN TM_0124-RELATED"/>
    <property type="match status" value="1"/>
</dbReference>
<proteinExistence type="inferred from homology"/>
<dbReference type="NCBIfam" id="NF040873">
    <property type="entry name" value="AztA"/>
    <property type="match status" value="1"/>
</dbReference>
<dbReference type="EMBL" id="CP157974">
    <property type="protein sequence ID" value="XBT79981.1"/>
    <property type="molecule type" value="Genomic_DNA"/>
</dbReference>
<keyword evidence="3" id="KW-0547">Nucleotide-binding</keyword>
<dbReference type="SMART" id="SM00382">
    <property type="entry name" value="AAA"/>
    <property type="match status" value="1"/>
</dbReference>
<keyword evidence="4 6" id="KW-0067">ATP-binding</keyword>
<organism evidence="6">
    <name type="scientific">Micromonospora sp. HUAS YX12</name>
    <dbReference type="NCBI Taxonomy" id="3156396"/>
    <lineage>
        <taxon>Bacteria</taxon>
        <taxon>Bacillati</taxon>
        <taxon>Actinomycetota</taxon>
        <taxon>Actinomycetes</taxon>
        <taxon>Micromonosporales</taxon>
        <taxon>Micromonosporaceae</taxon>
        <taxon>Micromonospora</taxon>
    </lineage>
</organism>